<evidence type="ECO:0000256" key="6">
    <source>
        <dbReference type="ARBA" id="ARBA00047422"/>
    </source>
</evidence>
<name>A0ABQ3ED28_9HYPH</name>
<dbReference type="RefSeq" id="WP_189436993.1">
    <property type="nucleotide sequence ID" value="NZ_BMXE01000004.1"/>
</dbReference>
<dbReference type="Gene3D" id="3.90.120.10">
    <property type="entry name" value="DNA Methylase, subunit A, domain 2"/>
    <property type="match status" value="1"/>
</dbReference>
<dbReference type="SUPFAM" id="SSF53335">
    <property type="entry name" value="S-adenosyl-L-methionine-dependent methyltransferases"/>
    <property type="match status" value="1"/>
</dbReference>
<feature type="active site" evidence="7">
    <location>
        <position position="95"/>
    </location>
</feature>
<sequence>MIQDLFLKDINAVPLFPHSELIIDAFAGGGGASTGIERALGRSPDIAINHCDKALTTHAANHPDTIHLREDVFDVDLKAHTSGLPVGLLWASPDCRHFSKAGGGRIVSEKVRMLAWSVVNFCQKLGKRKKPRVIILENVAEFAKWGPLGPNGKPIKSREGETFNKWCDALRKLGYKVEHRLLKACDYGAPTIRERLFLVARCDRKPIVWPAPTHGNPKAKGFAKSNLKPWRPAAEIIDWSLPCHSIFLSKEEGRKVGVKRPLSDNTMRRIALGTVKYVLNAQQPFIFNMSHGGRIEPLTEPLRTTTTTKGGERLLVVPFVKRDFKNSVGHAIDDPLATVTAGGGGHACLVSAFLAQHNSGVIGRSVSEPLSTVMKSGSHQALVTSHLLSLKGTSRRSQSIFEPAPTITAGGMHAAEVRAFLIKYYGSNIGQSLDDPIGTVTTRDRFGLVTVNIAGEPYIITDICMRMLSARELYRAQGFYENHEIRPIYNGRPLPKKYQVAQCGNSVSPDPAEALVASNCPDLCVRGEA</sequence>
<evidence type="ECO:0000256" key="2">
    <source>
        <dbReference type="ARBA" id="ARBA00022603"/>
    </source>
</evidence>
<reference evidence="9" key="1">
    <citation type="journal article" date="2019" name="Int. J. Syst. Evol. Microbiol.">
        <title>The Global Catalogue of Microorganisms (GCM) 10K type strain sequencing project: providing services to taxonomists for standard genome sequencing and annotation.</title>
        <authorList>
            <consortium name="The Broad Institute Genomics Platform"/>
            <consortium name="The Broad Institute Genome Sequencing Center for Infectious Disease"/>
            <person name="Wu L."/>
            <person name="Ma J."/>
        </authorList>
    </citation>
    <scope>NUCLEOTIDE SEQUENCE [LARGE SCALE GENOMIC DNA]</scope>
    <source>
        <strain evidence="9">KCTC 12861</strain>
    </source>
</reference>
<dbReference type="EC" id="2.1.1.37" evidence="1"/>
<dbReference type="InterPro" id="IPR029063">
    <property type="entry name" value="SAM-dependent_MTases_sf"/>
</dbReference>
<evidence type="ECO:0000256" key="4">
    <source>
        <dbReference type="ARBA" id="ARBA00022691"/>
    </source>
</evidence>
<organism evidence="8 9">
    <name type="scientific">Pseudovibrio japonicus</name>
    <dbReference type="NCBI Taxonomy" id="366534"/>
    <lineage>
        <taxon>Bacteria</taxon>
        <taxon>Pseudomonadati</taxon>
        <taxon>Pseudomonadota</taxon>
        <taxon>Alphaproteobacteria</taxon>
        <taxon>Hyphomicrobiales</taxon>
        <taxon>Stappiaceae</taxon>
        <taxon>Pseudovibrio</taxon>
    </lineage>
</organism>
<protein>
    <recommendedName>
        <fullName evidence="1">DNA (cytosine-5-)-methyltransferase</fullName>
        <ecNumber evidence="1">2.1.1.37</ecNumber>
    </recommendedName>
</protein>
<evidence type="ECO:0000313" key="8">
    <source>
        <dbReference type="EMBL" id="GHB33888.1"/>
    </source>
</evidence>
<dbReference type="PANTHER" id="PTHR10629">
    <property type="entry name" value="CYTOSINE-SPECIFIC METHYLTRANSFERASE"/>
    <property type="match status" value="1"/>
</dbReference>
<comment type="catalytic activity">
    <reaction evidence="6">
        <text>a 2'-deoxycytidine in DNA + S-adenosyl-L-methionine = a 5-methyl-2'-deoxycytidine in DNA + S-adenosyl-L-homocysteine + H(+)</text>
        <dbReference type="Rhea" id="RHEA:13681"/>
        <dbReference type="Rhea" id="RHEA-COMP:11369"/>
        <dbReference type="Rhea" id="RHEA-COMP:11370"/>
        <dbReference type="ChEBI" id="CHEBI:15378"/>
        <dbReference type="ChEBI" id="CHEBI:57856"/>
        <dbReference type="ChEBI" id="CHEBI:59789"/>
        <dbReference type="ChEBI" id="CHEBI:85452"/>
        <dbReference type="ChEBI" id="CHEBI:85454"/>
        <dbReference type="EC" id="2.1.1.37"/>
    </reaction>
</comment>
<dbReference type="GO" id="GO:0032259">
    <property type="term" value="P:methylation"/>
    <property type="evidence" value="ECO:0007669"/>
    <property type="project" value="UniProtKB-KW"/>
</dbReference>
<dbReference type="PANTHER" id="PTHR10629:SF52">
    <property type="entry name" value="DNA (CYTOSINE-5)-METHYLTRANSFERASE 1"/>
    <property type="match status" value="1"/>
</dbReference>
<keyword evidence="3 7" id="KW-0808">Transferase</keyword>
<evidence type="ECO:0000313" key="9">
    <source>
        <dbReference type="Proteomes" id="UP000637980"/>
    </source>
</evidence>
<dbReference type="InterPro" id="IPR001525">
    <property type="entry name" value="C5_MeTfrase"/>
</dbReference>
<dbReference type="GO" id="GO:0008168">
    <property type="term" value="F:methyltransferase activity"/>
    <property type="evidence" value="ECO:0007669"/>
    <property type="project" value="UniProtKB-KW"/>
</dbReference>
<gene>
    <name evidence="8" type="primary">dcm</name>
    <name evidence="8" type="ORF">GCM10007094_23500</name>
</gene>
<keyword evidence="2 7" id="KW-0489">Methyltransferase</keyword>
<dbReference type="Proteomes" id="UP000637980">
    <property type="component" value="Unassembled WGS sequence"/>
</dbReference>
<evidence type="ECO:0000256" key="3">
    <source>
        <dbReference type="ARBA" id="ARBA00022679"/>
    </source>
</evidence>
<comment type="caution">
    <text evidence="8">The sequence shown here is derived from an EMBL/GenBank/DDBJ whole genome shotgun (WGS) entry which is preliminary data.</text>
</comment>
<dbReference type="InterPro" id="IPR050390">
    <property type="entry name" value="C5-Methyltransferase"/>
</dbReference>
<dbReference type="Pfam" id="PF00145">
    <property type="entry name" value="DNA_methylase"/>
    <property type="match status" value="1"/>
</dbReference>
<dbReference type="Gene3D" id="3.40.50.150">
    <property type="entry name" value="Vaccinia Virus protein VP39"/>
    <property type="match status" value="1"/>
</dbReference>
<comment type="similarity">
    <text evidence="7">Belongs to the class I-like SAM-binding methyltransferase superfamily. C5-methyltransferase family.</text>
</comment>
<evidence type="ECO:0000256" key="5">
    <source>
        <dbReference type="ARBA" id="ARBA00022747"/>
    </source>
</evidence>
<proteinExistence type="inferred from homology"/>
<dbReference type="PRINTS" id="PR00105">
    <property type="entry name" value="C5METTRFRASE"/>
</dbReference>
<dbReference type="PROSITE" id="PS51679">
    <property type="entry name" value="SAM_MT_C5"/>
    <property type="match status" value="1"/>
</dbReference>
<dbReference type="EMBL" id="BMXE01000004">
    <property type="protein sequence ID" value="GHB33888.1"/>
    <property type="molecule type" value="Genomic_DNA"/>
</dbReference>
<keyword evidence="9" id="KW-1185">Reference proteome</keyword>
<keyword evidence="5" id="KW-0680">Restriction system</keyword>
<evidence type="ECO:0000256" key="1">
    <source>
        <dbReference type="ARBA" id="ARBA00011975"/>
    </source>
</evidence>
<evidence type="ECO:0000256" key="7">
    <source>
        <dbReference type="PROSITE-ProRule" id="PRU01016"/>
    </source>
</evidence>
<keyword evidence="4 7" id="KW-0949">S-adenosyl-L-methionine</keyword>
<accession>A0ABQ3ED28</accession>